<dbReference type="VEuPathDB" id="FungiDB:BD410DRAFT_844525"/>
<dbReference type="AlphaFoldDB" id="A0A4Y7PPB3"/>
<accession>A0A4Y7PPB3</accession>
<dbReference type="EMBL" id="ML170246">
    <property type="protein sequence ID" value="TDL16320.1"/>
    <property type="molecule type" value="Genomic_DNA"/>
</dbReference>
<evidence type="ECO:0000313" key="3">
    <source>
        <dbReference type="Proteomes" id="UP000294933"/>
    </source>
</evidence>
<organism evidence="2 3">
    <name type="scientific">Rickenella mellea</name>
    <dbReference type="NCBI Taxonomy" id="50990"/>
    <lineage>
        <taxon>Eukaryota</taxon>
        <taxon>Fungi</taxon>
        <taxon>Dikarya</taxon>
        <taxon>Basidiomycota</taxon>
        <taxon>Agaricomycotina</taxon>
        <taxon>Agaricomycetes</taxon>
        <taxon>Hymenochaetales</taxon>
        <taxon>Rickenellaceae</taxon>
        <taxon>Rickenella</taxon>
    </lineage>
</organism>
<gene>
    <name evidence="2" type="ORF">BD410DRAFT_844525</name>
</gene>
<evidence type="ECO:0000313" key="2">
    <source>
        <dbReference type="EMBL" id="TDL16320.1"/>
    </source>
</evidence>
<feature type="region of interest" description="Disordered" evidence="1">
    <location>
        <begin position="157"/>
        <end position="194"/>
    </location>
</feature>
<dbReference type="Proteomes" id="UP000294933">
    <property type="component" value="Unassembled WGS sequence"/>
</dbReference>
<protein>
    <submittedName>
        <fullName evidence="2">Uncharacterized protein</fullName>
    </submittedName>
</protein>
<keyword evidence="3" id="KW-1185">Reference proteome</keyword>
<evidence type="ECO:0000256" key="1">
    <source>
        <dbReference type="SAM" id="MobiDB-lite"/>
    </source>
</evidence>
<reference evidence="2 3" key="1">
    <citation type="submission" date="2018-06" db="EMBL/GenBank/DDBJ databases">
        <title>A transcriptomic atlas of mushroom development highlights an independent origin of complex multicellularity.</title>
        <authorList>
            <consortium name="DOE Joint Genome Institute"/>
            <person name="Krizsan K."/>
            <person name="Almasi E."/>
            <person name="Merenyi Z."/>
            <person name="Sahu N."/>
            <person name="Viragh M."/>
            <person name="Koszo T."/>
            <person name="Mondo S."/>
            <person name="Kiss B."/>
            <person name="Balint B."/>
            <person name="Kues U."/>
            <person name="Barry K."/>
            <person name="Hegedus J.C."/>
            <person name="Henrissat B."/>
            <person name="Johnson J."/>
            <person name="Lipzen A."/>
            <person name="Ohm R."/>
            <person name="Nagy I."/>
            <person name="Pangilinan J."/>
            <person name="Yan J."/>
            <person name="Xiong Y."/>
            <person name="Grigoriev I.V."/>
            <person name="Hibbett D.S."/>
            <person name="Nagy L.G."/>
        </authorList>
    </citation>
    <scope>NUCLEOTIDE SEQUENCE [LARGE SCALE GENOMIC DNA]</scope>
    <source>
        <strain evidence="2 3">SZMC22713</strain>
    </source>
</reference>
<proteinExistence type="predicted"/>
<sequence>MATESSSTARTAAPQASVCEEYRGLVVVNLSEVGGRTPWRQHVAPLEPRQSDVLVAHFFTWRRLKNNIASTTRRRLPTDTLRVARAIVVPTNLTYRRTWSKDVRSGLVGLTGKDIHLKLPAMERTTEAFDDDKRVDGTAASRQRACACAAVEVGAARKADRRGGTKSSSTAAYGATDDGDGNGRRETAAPVWFG</sequence>
<name>A0A4Y7PPB3_9AGAM</name>